<dbReference type="Pfam" id="PF00742">
    <property type="entry name" value="Homoserine_dh"/>
    <property type="match status" value="1"/>
</dbReference>
<keyword evidence="11 18" id="KW-0560">Oxidoreductase</keyword>
<comment type="cofactor">
    <cofactor evidence="1">
        <name>a metal cation</name>
        <dbReference type="ChEBI" id="CHEBI:25213"/>
    </cofactor>
</comment>
<dbReference type="FunFam" id="3.40.50.720:FF:000062">
    <property type="entry name" value="Homoserine dehydrogenase"/>
    <property type="match status" value="1"/>
</dbReference>
<dbReference type="GO" id="GO:0009086">
    <property type="term" value="P:methionine biosynthetic process"/>
    <property type="evidence" value="ECO:0007669"/>
    <property type="project" value="UniProtKB-KW"/>
</dbReference>
<evidence type="ECO:0000256" key="1">
    <source>
        <dbReference type="ARBA" id="ARBA00001920"/>
    </source>
</evidence>
<comment type="pathway">
    <text evidence="3 18">Amino-acid biosynthesis; L-methionine biosynthesis via de novo pathway; L-homoserine from L-aspartate: step 3/3.</text>
</comment>
<dbReference type="InterPro" id="IPR019811">
    <property type="entry name" value="HDH_CS"/>
</dbReference>
<dbReference type="SUPFAM" id="SSF51735">
    <property type="entry name" value="NAD(P)-binding Rossmann-fold domains"/>
    <property type="match status" value="1"/>
</dbReference>
<dbReference type="SUPFAM" id="SSF55347">
    <property type="entry name" value="Glyceraldehyde-3-phosphate dehydrogenase-like, C-terminal domain"/>
    <property type="match status" value="1"/>
</dbReference>
<dbReference type="SUPFAM" id="SSF55021">
    <property type="entry name" value="ACT-like"/>
    <property type="match status" value="1"/>
</dbReference>
<evidence type="ECO:0000256" key="14">
    <source>
        <dbReference type="ARBA" id="ARBA00023167"/>
    </source>
</evidence>
<sequence length="430" mass="46293">MSAEHLQIGLLGFGTVGRGVYRILTGNGESVKQKIGAGVTIKKILVRNMDKDRGIDVGPAKFTTRVEDIIDDPEISIVVEVMGGTEPTLDYVSRALQNGKSVVTANKDMIAAHGKQLFELSEANNADLLFEASVAGGIPIIRPLKQCLAANRISQVIGIINGTTNYMLTKMTEEGSDFDDVLREAQAKGYAEADPTADIEGYDAARKLAILASIAFNSRIGLDDVYVEGITRITAADIAYAKELNYTIKLLGIAKETADGIEARVHPTLIPHHHPLAAVNDVYNAIFVTGDAVGDTMFYGQGAGELPTASAVTADIMDAARDLLRSVPGIISCTCYEEKPVKDMGATLCKYYIRLNVADRPGVLASIAYAFGDKEVSLASVLQKQTDTKNAEIVLVTHLVREQNMQEALEIIKHLSSVNEVSNIIRVEGE</sequence>
<dbReference type="UniPathway" id="UPA00051">
    <property type="reaction ID" value="UER00465"/>
</dbReference>
<dbReference type="GO" id="GO:0050661">
    <property type="term" value="F:NADP binding"/>
    <property type="evidence" value="ECO:0007669"/>
    <property type="project" value="InterPro"/>
</dbReference>
<evidence type="ECO:0000256" key="16">
    <source>
        <dbReference type="PIRSR" id="PIRSR000098-1"/>
    </source>
</evidence>
<dbReference type="STRING" id="39060.SAMN05660706_10249"/>
<dbReference type="OrthoDB" id="9808167at2"/>
<feature type="binding site" evidence="17">
    <location>
        <position position="192"/>
    </location>
    <ligand>
        <name>L-homoserine</name>
        <dbReference type="ChEBI" id="CHEBI:57476"/>
    </ligand>
</feature>
<dbReference type="RefSeq" id="WP_092481728.1">
    <property type="nucleotide sequence ID" value="NZ_FOYM01000002.1"/>
</dbReference>
<evidence type="ECO:0000256" key="8">
    <source>
        <dbReference type="ARBA" id="ARBA00022697"/>
    </source>
</evidence>
<keyword evidence="22" id="KW-1185">Reference proteome</keyword>
<dbReference type="AlphaFoldDB" id="A0A1I6CU10"/>
<reference evidence="22" key="1">
    <citation type="submission" date="2016-10" db="EMBL/GenBank/DDBJ databases">
        <authorList>
            <person name="Varghese N."/>
            <person name="Submissions S."/>
        </authorList>
    </citation>
    <scope>NUCLEOTIDE SEQUENCE [LARGE SCALE GENOMIC DNA]</scope>
    <source>
        <strain evidence="22">DSM 3669</strain>
    </source>
</reference>
<feature type="active site" description="Proton donor" evidence="16">
    <location>
        <position position="207"/>
    </location>
</feature>
<comment type="similarity">
    <text evidence="4 19">Belongs to the homoserine dehydrogenase family.</text>
</comment>
<evidence type="ECO:0000256" key="11">
    <source>
        <dbReference type="ARBA" id="ARBA00023002"/>
    </source>
</evidence>
<gene>
    <name evidence="21" type="ORF">SAMN05660706_10249</name>
</gene>
<dbReference type="EC" id="1.1.1.3" evidence="5 18"/>
<dbReference type="EMBL" id="FOYM01000002">
    <property type="protein sequence ID" value="SFQ96725.1"/>
    <property type="molecule type" value="Genomic_DNA"/>
</dbReference>
<evidence type="ECO:0000256" key="17">
    <source>
        <dbReference type="PIRSR" id="PIRSR000098-2"/>
    </source>
</evidence>
<evidence type="ECO:0000256" key="18">
    <source>
        <dbReference type="RuleBase" id="RU000579"/>
    </source>
</evidence>
<dbReference type="GO" id="GO:0046872">
    <property type="term" value="F:metal ion binding"/>
    <property type="evidence" value="ECO:0007669"/>
    <property type="project" value="UniProtKB-KW"/>
</dbReference>
<evidence type="ECO:0000256" key="10">
    <source>
        <dbReference type="ARBA" id="ARBA00022857"/>
    </source>
</evidence>
<dbReference type="PROSITE" id="PS51671">
    <property type="entry name" value="ACT"/>
    <property type="match status" value="1"/>
</dbReference>
<comment type="pathway">
    <text evidence="2 18">Amino-acid biosynthesis; L-threonine biosynthesis; L-threonine from L-aspartate: step 3/5.</text>
</comment>
<keyword evidence="12" id="KW-0520">NAD</keyword>
<dbReference type="InterPro" id="IPR045865">
    <property type="entry name" value="ACT-like_dom_sf"/>
</dbReference>
<evidence type="ECO:0000259" key="20">
    <source>
        <dbReference type="PROSITE" id="PS51671"/>
    </source>
</evidence>
<keyword evidence="7 18" id="KW-0028">Amino-acid biosynthesis</keyword>
<dbReference type="Gene3D" id="3.30.360.10">
    <property type="entry name" value="Dihydrodipicolinate Reductase, domain 2"/>
    <property type="match status" value="1"/>
</dbReference>
<dbReference type="InterPro" id="IPR005106">
    <property type="entry name" value="Asp/hSer_DH_NAD-bd"/>
</dbReference>
<evidence type="ECO:0000256" key="7">
    <source>
        <dbReference type="ARBA" id="ARBA00022605"/>
    </source>
</evidence>
<accession>A0A1I6CU10</accession>
<dbReference type="GO" id="GO:0004412">
    <property type="term" value="F:homoserine dehydrogenase activity"/>
    <property type="evidence" value="ECO:0007669"/>
    <property type="project" value="UniProtKB-EC"/>
</dbReference>
<dbReference type="NCBIfam" id="NF004976">
    <property type="entry name" value="PRK06349.1"/>
    <property type="match status" value="1"/>
</dbReference>
<keyword evidence="9" id="KW-0479">Metal-binding</keyword>
<dbReference type="Pfam" id="PF03447">
    <property type="entry name" value="NAD_binding_3"/>
    <property type="match status" value="1"/>
</dbReference>
<dbReference type="InterPro" id="IPR036291">
    <property type="entry name" value="NAD(P)-bd_dom_sf"/>
</dbReference>
<name>A0A1I6CU10_9FIRM</name>
<evidence type="ECO:0000256" key="15">
    <source>
        <dbReference type="ARBA" id="ARBA00048841"/>
    </source>
</evidence>
<dbReference type="FunFam" id="3.30.360.10:FF:000005">
    <property type="entry name" value="Homoserine dehydrogenase"/>
    <property type="match status" value="1"/>
</dbReference>
<evidence type="ECO:0000256" key="4">
    <source>
        <dbReference type="ARBA" id="ARBA00006753"/>
    </source>
</evidence>
<evidence type="ECO:0000256" key="19">
    <source>
        <dbReference type="RuleBase" id="RU004171"/>
    </source>
</evidence>
<keyword evidence="10 17" id="KW-0521">NADP</keyword>
<evidence type="ECO:0000313" key="22">
    <source>
        <dbReference type="Proteomes" id="UP000199584"/>
    </source>
</evidence>
<dbReference type="PANTHER" id="PTHR43331:SF1">
    <property type="entry name" value="HOMOSERINE DEHYDROGENASE"/>
    <property type="match status" value="1"/>
</dbReference>
<dbReference type="InterPro" id="IPR001342">
    <property type="entry name" value="HDH_cat"/>
</dbReference>
<evidence type="ECO:0000256" key="9">
    <source>
        <dbReference type="ARBA" id="ARBA00022723"/>
    </source>
</evidence>
<dbReference type="UniPathway" id="UPA00050">
    <property type="reaction ID" value="UER00063"/>
</dbReference>
<dbReference type="PANTHER" id="PTHR43331">
    <property type="entry name" value="HOMOSERINE DEHYDROGENASE"/>
    <property type="match status" value="1"/>
</dbReference>
<dbReference type="Pfam" id="PF01842">
    <property type="entry name" value="ACT"/>
    <property type="match status" value="1"/>
</dbReference>
<protein>
    <recommendedName>
        <fullName evidence="6 18">Homoserine dehydrogenase</fullName>
        <ecNumber evidence="5 18">1.1.1.3</ecNumber>
    </recommendedName>
</protein>
<dbReference type="GO" id="GO:0009088">
    <property type="term" value="P:threonine biosynthetic process"/>
    <property type="evidence" value="ECO:0007669"/>
    <property type="project" value="UniProtKB-UniPathway"/>
</dbReference>
<evidence type="ECO:0000256" key="13">
    <source>
        <dbReference type="ARBA" id="ARBA00023053"/>
    </source>
</evidence>
<dbReference type="CDD" id="cd04881">
    <property type="entry name" value="ACT_HSDH-Hom"/>
    <property type="match status" value="1"/>
</dbReference>
<proteinExistence type="inferred from homology"/>
<keyword evidence="14 18" id="KW-0486">Methionine biosynthesis</keyword>
<keyword evidence="8 18" id="KW-0791">Threonine biosynthesis</keyword>
<dbReference type="InterPro" id="IPR002912">
    <property type="entry name" value="ACT_dom"/>
</dbReference>
<keyword evidence="13" id="KW-0915">Sodium</keyword>
<feature type="domain" description="ACT" evidence="20">
    <location>
        <begin position="352"/>
        <end position="429"/>
    </location>
</feature>
<evidence type="ECO:0000256" key="12">
    <source>
        <dbReference type="ARBA" id="ARBA00023027"/>
    </source>
</evidence>
<evidence type="ECO:0000313" key="21">
    <source>
        <dbReference type="EMBL" id="SFQ96725.1"/>
    </source>
</evidence>
<comment type="catalytic activity">
    <reaction evidence="15">
        <text>L-homoserine + NADP(+) = L-aspartate 4-semialdehyde + NADPH + H(+)</text>
        <dbReference type="Rhea" id="RHEA:15761"/>
        <dbReference type="ChEBI" id="CHEBI:15378"/>
        <dbReference type="ChEBI" id="CHEBI:57476"/>
        <dbReference type="ChEBI" id="CHEBI:57783"/>
        <dbReference type="ChEBI" id="CHEBI:58349"/>
        <dbReference type="ChEBI" id="CHEBI:537519"/>
        <dbReference type="EC" id="1.1.1.3"/>
    </reaction>
    <physiologicalReaction direction="right-to-left" evidence="15">
        <dbReference type="Rhea" id="RHEA:15763"/>
    </physiologicalReaction>
</comment>
<evidence type="ECO:0000256" key="6">
    <source>
        <dbReference type="ARBA" id="ARBA00013376"/>
    </source>
</evidence>
<dbReference type="InterPro" id="IPR016204">
    <property type="entry name" value="HDH"/>
</dbReference>
<dbReference type="Gene3D" id="3.40.50.720">
    <property type="entry name" value="NAD(P)-binding Rossmann-like Domain"/>
    <property type="match status" value="1"/>
</dbReference>
<dbReference type="Gene3D" id="3.30.70.260">
    <property type="match status" value="1"/>
</dbReference>
<evidence type="ECO:0000256" key="5">
    <source>
        <dbReference type="ARBA" id="ARBA00013213"/>
    </source>
</evidence>
<dbReference type="Proteomes" id="UP000199584">
    <property type="component" value="Unassembled WGS sequence"/>
</dbReference>
<organism evidence="21 22">
    <name type="scientific">Desulfoscipio geothermicus DSM 3669</name>
    <dbReference type="NCBI Taxonomy" id="1121426"/>
    <lineage>
        <taxon>Bacteria</taxon>
        <taxon>Bacillati</taxon>
        <taxon>Bacillota</taxon>
        <taxon>Clostridia</taxon>
        <taxon>Eubacteriales</taxon>
        <taxon>Desulfallaceae</taxon>
        <taxon>Desulfoscipio</taxon>
    </lineage>
</organism>
<dbReference type="PIRSF" id="PIRSF000098">
    <property type="entry name" value="Homoser_dehydrog"/>
    <property type="match status" value="1"/>
</dbReference>
<feature type="binding site" evidence="17">
    <location>
        <position position="107"/>
    </location>
    <ligand>
        <name>NADPH</name>
        <dbReference type="ChEBI" id="CHEBI:57783"/>
    </ligand>
</feature>
<dbReference type="PROSITE" id="PS01042">
    <property type="entry name" value="HOMOSER_DHGENASE"/>
    <property type="match status" value="1"/>
</dbReference>
<evidence type="ECO:0000256" key="3">
    <source>
        <dbReference type="ARBA" id="ARBA00005062"/>
    </source>
</evidence>
<evidence type="ECO:0000256" key="2">
    <source>
        <dbReference type="ARBA" id="ARBA00005056"/>
    </source>
</evidence>